<sequence length="137" mass="15651">MNTKTTLTILSFLLFTTISVQSQIAQKQSSNEFTEFFRFNATTYSGDRIFGIHPNKEKAVQIATSLMFQENNSEDIVKELKISTEIIEKKKGALVYKRFKKLCPNGYRIISKDEFSKLTAIEKEGLLGNSSLLREKN</sequence>
<gene>
    <name evidence="2" type="ORF">FHK87_05760</name>
</gene>
<proteinExistence type="predicted"/>
<name>A0A504J887_9FLAO</name>
<accession>A0A504J887</accession>
<organism evidence="2 3">
    <name type="scientific">Aquimarina algicola</name>
    <dbReference type="NCBI Taxonomy" id="2589995"/>
    <lineage>
        <taxon>Bacteria</taxon>
        <taxon>Pseudomonadati</taxon>
        <taxon>Bacteroidota</taxon>
        <taxon>Flavobacteriia</taxon>
        <taxon>Flavobacteriales</taxon>
        <taxon>Flavobacteriaceae</taxon>
        <taxon>Aquimarina</taxon>
    </lineage>
</organism>
<evidence type="ECO:0000313" key="2">
    <source>
        <dbReference type="EMBL" id="TPN87096.1"/>
    </source>
</evidence>
<keyword evidence="3" id="KW-1185">Reference proteome</keyword>
<dbReference type="Proteomes" id="UP000315540">
    <property type="component" value="Unassembled WGS sequence"/>
</dbReference>
<feature type="signal peptide" evidence="1">
    <location>
        <begin position="1"/>
        <end position="22"/>
    </location>
</feature>
<feature type="chain" id="PRO_5021487972" evidence="1">
    <location>
        <begin position="23"/>
        <end position="137"/>
    </location>
</feature>
<reference evidence="2 3" key="1">
    <citation type="submission" date="2019-06" db="EMBL/GenBank/DDBJ databases">
        <authorList>
            <person name="Meng X."/>
        </authorList>
    </citation>
    <scope>NUCLEOTIDE SEQUENCE [LARGE SCALE GENOMIC DNA]</scope>
    <source>
        <strain evidence="2 3">M625</strain>
    </source>
</reference>
<dbReference type="OrthoDB" id="1165047at2"/>
<protein>
    <submittedName>
        <fullName evidence="2">Uncharacterized protein</fullName>
    </submittedName>
</protein>
<comment type="caution">
    <text evidence="2">The sequence shown here is derived from an EMBL/GenBank/DDBJ whole genome shotgun (WGS) entry which is preliminary data.</text>
</comment>
<evidence type="ECO:0000313" key="3">
    <source>
        <dbReference type="Proteomes" id="UP000315540"/>
    </source>
</evidence>
<dbReference type="AlphaFoldDB" id="A0A504J887"/>
<evidence type="ECO:0000256" key="1">
    <source>
        <dbReference type="SAM" id="SignalP"/>
    </source>
</evidence>
<keyword evidence="1" id="KW-0732">Signal</keyword>
<dbReference type="EMBL" id="VFWZ01000002">
    <property type="protein sequence ID" value="TPN87096.1"/>
    <property type="molecule type" value="Genomic_DNA"/>
</dbReference>
<dbReference type="RefSeq" id="WP_140591259.1">
    <property type="nucleotide sequence ID" value="NZ_VFWZ01000002.1"/>
</dbReference>